<evidence type="ECO:0000313" key="1">
    <source>
        <dbReference type="Proteomes" id="UP000887579"/>
    </source>
</evidence>
<evidence type="ECO:0000313" key="2">
    <source>
        <dbReference type="WBParaSite" id="ES5_v2.g15173.t1"/>
    </source>
</evidence>
<accession>A0AC34FD01</accession>
<name>A0AC34FD01_9BILA</name>
<protein>
    <submittedName>
        <fullName evidence="2">Gfo/Idh/MocA-like oxidoreductase N-terminal domain-containing protein</fullName>
    </submittedName>
</protein>
<proteinExistence type="predicted"/>
<organism evidence="1 2">
    <name type="scientific">Panagrolaimus sp. ES5</name>
    <dbReference type="NCBI Taxonomy" id="591445"/>
    <lineage>
        <taxon>Eukaryota</taxon>
        <taxon>Metazoa</taxon>
        <taxon>Ecdysozoa</taxon>
        <taxon>Nematoda</taxon>
        <taxon>Chromadorea</taxon>
        <taxon>Rhabditida</taxon>
        <taxon>Tylenchina</taxon>
        <taxon>Panagrolaimomorpha</taxon>
        <taxon>Panagrolaimoidea</taxon>
        <taxon>Panagrolaimidae</taxon>
        <taxon>Panagrolaimus</taxon>
    </lineage>
</organism>
<sequence length="301" mass="34012">MSKILNWGIIGCGKISHDFIKATKKCINPNKIYALAANIVYIGVQHELHKKVVLQALDIGKNVLCEKPIGVNAKEAKEMYEKAKERNLFLMEATWSRCFPAYQEIRKIIKKGTLGKVLGRDKLDGVNQGRSPINETGIYTVQFALWVIDEIPSDIFAAGDKNENGVDKWAQIILKFPSGSKATLFYSGIDVSPNNAYISFEKGMIEIPGYFWCPNEIIVHKGFVNDKNPPSRPIKFPFKDDDLNYNYSHSTGLRYEADHVYDCLSSGKKFSNLHSPEDSLKVFDILDEVREQLGVVYPQDN</sequence>
<dbReference type="WBParaSite" id="ES5_v2.g15173.t1">
    <property type="protein sequence ID" value="ES5_v2.g15173.t1"/>
    <property type="gene ID" value="ES5_v2.g15173"/>
</dbReference>
<reference evidence="2" key="1">
    <citation type="submission" date="2022-11" db="UniProtKB">
        <authorList>
            <consortium name="WormBaseParasite"/>
        </authorList>
    </citation>
    <scope>IDENTIFICATION</scope>
</reference>
<dbReference type="Proteomes" id="UP000887579">
    <property type="component" value="Unplaced"/>
</dbReference>